<dbReference type="PANTHER" id="PTHR34858:SF1">
    <property type="entry name" value="CYSO-CYSTEINE PEPTIDASE"/>
    <property type="match status" value="1"/>
</dbReference>
<evidence type="ECO:0000313" key="7">
    <source>
        <dbReference type="EMBL" id="PKR59246.1"/>
    </source>
</evidence>
<dbReference type="SUPFAM" id="SSF102712">
    <property type="entry name" value="JAB1/MPN domain"/>
    <property type="match status" value="1"/>
</dbReference>
<dbReference type="PANTHER" id="PTHR34858">
    <property type="entry name" value="CYSO-CYSTEINE PEPTIDASE"/>
    <property type="match status" value="1"/>
</dbReference>
<organism evidence="7 8">
    <name type="scientific">Thalassospira lohafexi</name>
    <dbReference type="NCBI Taxonomy" id="744227"/>
    <lineage>
        <taxon>Bacteria</taxon>
        <taxon>Pseudomonadati</taxon>
        <taxon>Pseudomonadota</taxon>
        <taxon>Alphaproteobacteria</taxon>
        <taxon>Rhodospirillales</taxon>
        <taxon>Thalassospiraceae</taxon>
        <taxon>Thalassospira</taxon>
    </lineage>
</organism>
<keyword evidence="3" id="KW-0378">Hydrolase</keyword>
<name>A0A2N3L930_9PROT</name>
<dbReference type="PROSITE" id="PS50249">
    <property type="entry name" value="MPN"/>
    <property type="match status" value="1"/>
</dbReference>
<keyword evidence="2" id="KW-0479">Metal-binding</keyword>
<proteinExistence type="predicted"/>
<protein>
    <recommendedName>
        <fullName evidence="6">MPN domain-containing protein</fullName>
    </recommendedName>
</protein>
<dbReference type="Proteomes" id="UP000233332">
    <property type="component" value="Unassembled WGS sequence"/>
</dbReference>
<dbReference type="CDD" id="cd08070">
    <property type="entry name" value="MPN_like"/>
    <property type="match status" value="1"/>
</dbReference>
<keyword evidence="1" id="KW-0645">Protease</keyword>
<comment type="caution">
    <text evidence="7">The sequence shown here is derived from an EMBL/GenBank/DDBJ whole genome shotgun (WGS) entry which is preliminary data.</text>
</comment>
<evidence type="ECO:0000256" key="3">
    <source>
        <dbReference type="ARBA" id="ARBA00022801"/>
    </source>
</evidence>
<keyword evidence="4" id="KW-0862">Zinc</keyword>
<gene>
    <name evidence="7" type="ORF">COO92_04120</name>
</gene>
<dbReference type="GO" id="GO:0008235">
    <property type="term" value="F:metalloexopeptidase activity"/>
    <property type="evidence" value="ECO:0007669"/>
    <property type="project" value="TreeGrafter"/>
</dbReference>
<dbReference type="EMBL" id="NXGX01000002">
    <property type="protein sequence ID" value="PKR59246.1"/>
    <property type="molecule type" value="Genomic_DNA"/>
</dbReference>
<accession>A0A2N3L930</accession>
<dbReference type="Pfam" id="PF14464">
    <property type="entry name" value="Prok-JAB"/>
    <property type="match status" value="1"/>
</dbReference>
<reference evidence="7 8" key="1">
    <citation type="submission" date="2017-09" db="EMBL/GenBank/DDBJ databases">
        <title>Biodiversity and function of Thalassospira species in the particle-attached aromatic-hydrocarbon-degrading consortia from the surface seawater of the China South Sea.</title>
        <authorList>
            <person name="Dong C."/>
            <person name="Lai Q."/>
            <person name="Shao Z."/>
        </authorList>
    </citation>
    <scope>NUCLEOTIDE SEQUENCE [LARGE SCALE GENOMIC DNA]</scope>
    <source>
        <strain evidence="7 8">139Z-12</strain>
    </source>
</reference>
<evidence type="ECO:0000313" key="8">
    <source>
        <dbReference type="Proteomes" id="UP000233332"/>
    </source>
</evidence>
<sequence length="164" mass="18608">MGGQGSEQNRQNQNRVYFSARLHGEIRDLCALHWPEETCGLLIASNAVPDRIQRVVVARNVADEPQKTFEIDPQTLIDTHRTVRETGEEIVGCFHSHPNGNALPSNTDRDRADEHAFLWLIVATNHTGALASGMYRIMHQKMIDADSGENIRYFQRCKLIEQDI</sequence>
<dbReference type="InterPro" id="IPR051929">
    <property type="entry name" value="VirAsm_ModProt"/>
</dbReference>
<dbReference type="AlphaFoldDB" id="A0A2N3L930"/>
<keyword evidence="5" id="KW-0482">Metalloprotease</keyword>
<dbReference type="Gene3D" id="3.40.140.10">
    <property type="entry name" value="Cytidine Deaminase, domain 2"/>
    <property type="match status" value="1"/>
</dbReference>
<dbReference type="GO" id="GO:0008270">
    <property type="term" value="F:zinc ion binding"/>
    <property type="evidence" value="ECO:0007669"/>
    <property type="project" value="TreeGrafter"/>
</dbReference>
<evidence type="ECO:0000256" key="1">
    <source>
        <dbReference type="ARBA" id="ARBA00022670"/>
    </source>
</evidence>
<dbReference type="InterPro" id="IPR037518">
    <property type="entry name" value="MPN"/>
</dbReference>
<feature type="domain" description="MPN" evidence="6">
    <location>
        <begin position="16"/>
        <end position="141"/>
    </location>
</feature>
<evidence type="ECO:0000256" key="4">
    <source>
        <dbReference type="ARBA" id="ARBA00022833"/>
    </source>
</evidence>
<evidence type="ECO:0000259" key="6">
    <source>
        <dbReference type="PROSITE" id="PS50249"/>
    </source>
</evidence>
<dbReference type="RefSeq" id="WP_101300175.1">
    <property type="nucleotide sequence ID" value="NZ_NXGX01000002.1"/>
</dbReference>
<evidence type="ECO:0000256" key="2">
    <source>
        <dbReference type="ARBA" id="ARBA00022723"/>
    </source>
</evidence>
<keyword evidence="8" id="KW-1185">Reference proteome</keyword>
<dbReference type="InterPro" id="IPR028090">
    <property type="entry name" value="JAB_dom_prok"/>
</dbReference>
<evidence type="ECO:0000256" key="5">
    <source>
        <dbReference type="ARBA" id="ARBA00023049"/>
    </source>
</evidence>
<dbReference type="GO" id="GO:0006508">
    <property type="term" value="P:proteolysis"/>
    <property type="evidence" value="ECO:0007669"/>
    <property type="project" value="UniProtKB-KW"/>
</dbReference>